<dbReference type="AlphaFoldDB" id="Q4RSZ2"/>
<gene>
    <name evidence="1" type="ORF">GSTENG00029490001</name>
</gene>
<comment type="caution">
    <text evidence="1">The sequence shown here is derived from an EMBL/GenBank/DDBJ whole genome shotgun (WGS) entry which is preliminary data.</text>
</comment>
<evidence type="ECO:0000313" key="1">
    <source>
        <dbReference type="EMBL" id="CAG08490.1"/>
    </source>
</evidence>
<organism evidence="1">
    <name type="scientific">Tetraodon nigroviridis</name>
    <name type="common">Spotted green pufferfish</name>
    <name type="synonym">Chelonodon nigroviridis</name>
    <dbReference type="NCBI Taxonomy" id="99883"/>
    <lineage>
        <taxon>Eukaryota</taxon>
        <taxon>Metazoa</taxon>
        <taxon>Chordata</taxon>
        <taxon>Craniata</taxon>
        <taxon>Vertebrata</taxon>
        <taxon>Euteleostomi</taxon>
        <taxon>Actinopterygii</taxon>
        <taxon>Neopterygii</taxon>
        <taxon>Teleostei</taxon>
        <taxon>Neoteleostei</taxon>
        <taxon>Acanthomorphata</taxon>
        <taxon>Eupercaria</taxon>
        <taxon>Tetraodontiformes</taxon>
        <taxon>Tetradontoidea</taxon>
        <taxon>Tetraodontidae</taxon>
        <taxon>Tetraodon</taxon>
    </lineage>
</organism>
<dbReference type="GO" id="GO:0007224">
    <property type="term" value="P:smoothened signaling pathway"/>
    <property type="evidence" value="ECO:0007669"/>
    <property type="project" value="TreeGrafter"/>
</dbReference>
<dbReference type="PANTHER" id="PTHR14611:SF6">
    <property type="entry name" value="TECTONIC-2"/>
    <property type="match status" value="1"/>
</dbReference>
<reference evidence="1" key="2">
    <citation type="submission" date="2004-02" db="EMBL/GenBank/DDBJ databases">
        <authorList>
            <consortium name="Genoscope"/>
            <consortium name="Whitehead Institute Centre for Genome Research"/>
        </authorList>
    </citation>
    <scope>NUCLEOTIDE SEQUENCE</scope>
</reference>
<sequence length="211" mass="23805">MDEGICSGLFSGISGGKACYCWKLSKWHREYNHDTEDIRQSLETRSMQEALLNATLVARNGKPDPQSLTDWVNIRALNSSTETEDRASSCYGIPSHQHIQIWSRVAGTINGVPQRDIVALHVSYSLSEWALDCRGSDVAPCQYPLRTHMFPVTSSVTFVDIPVSTGPPKTRFQINFTEYDCDRNDVCWPELAFPLTRYYTGGNLFLICLIF</sequence>
<reference evidence="1" key="1">
    <citation type="journal article" date="2004" name="Nature">
        <title>Genome duplication in the teleost fish Tetraodon nigroviridis reveals the early vertebrate proto-karyotype.</title>
        <authorList>
            <person name="Jaillon O."/>
            <person name="Aury J.-M."/>
            <person name="Brunet F."/>
            <person name="Petit J.-L."/>
            <person name="Stange-Thomann N."/>
            <person name="Mauceli E."/>
            <person name="Bouneau L."/>
            <person name="Fischer C."/>
            <person name="Ozouf-Costaz C."/>
            <person name="Bernot A."/>
            <person name="Nicaud S."/>
            <person name="Jaffe D."/>
            <person name="Fisher S."/>
            <person name="Lutfalla G."/>
            <person name="Dossat C."/>
            <person name="Segurens B."/>
            <person name="Dasilva C."/>
            <person name="Salanoubat M."/>
            <person name="Levy M."/>
            <person name="Boudet N."/>
            <person name="Castellano S."/>
            <person name="Anthouard V."/>
            <person name="Jubin C."/>
            <person name="Castelli V."/>
            <person name="Katinka M."/>
            <person name="Vacherie B."/>
            <person name="Biemont C."/>
            <person name="Skalli Z."/>
            <person name="Cattolico L."/>
            <person name="Poulain J."/>
            <person name="De Berardinis V."/>
            <person name="Cruaud C."/>
            <person name="Duprat S."/>
            <person name="Brottier P."/>
            <person name="Coutanceau J.-P."/>
            <person name="Gouzy J."/>
            <person name="Parra G."/>
            <person name="Lardier G."/>
            <person name="Chapple C."/>
            <person name="McKernan K.J."/>
            <person name="McEwan P."/>
            <person name="Bosak S."/>
            <person name="Kellis M."/>
            <person name="Volff J.-N."/>
            <person name="Guigo R."/>
            <person name="Zody M.C."/>
            <person name="Mesirov J."/>
            <person name="Lindblad-Toh K."/>
            <person name="Birren B."/>
            <person name="Nusbaum C."/>
            <person name="Kahn D."/>
            <person name="Robinson-Rechavi M."/>
            <person name="Laudet V."/>
            <person name="Schachter V."/>
            <person name="Quetier F."/>
            <person name="Saurin W."/>
            <person name="Scarpelli C."/>
            <person name="Wincker P."/>
            <person name="Lander E.S."/>
            <person name="Weissenbach J."/>
            <person name="Roest Crollius H."/>
        </authorList>
    </citation>
    <scope>NUCLEOTIDE SEQUENCE [LARGE SCALE GENOMIC DNA]</scope>
</reference>
<dbReference type="InterPro" id="IPR040354">
    <property type="entry name" value="TCTN1-3"/>
</dbReference>
<dbReference type="GO" id="GO:0060271">
    <property type="term" value="P:cilium assembly"/>
    <property type="evidence" value="ECO:0007669"/>
    <property type="project" value="TreeGrafter"/>
</dbReference>
<dbReference type="GO" id="GO:0036038">
    <property type="term" value="C:MKS complex"/>
    <property type="evidence" value="ECO:0007669"/>
    <property type="project" value="TreeGrafter"/>
</dbReference>
<dbReference type="EMBL" id="CAAE01014999">
    <property type="protein sequence ID" value="CAG08490.1"/>
    <property type="molecule type" value="Genomic_DNA"/>
</dbReference>
<accession>Q4RSZ2</accession>
<dbReference type="GO" id="GO:1904491">
    <property type="term" value="P:protein localization to ciliary transition zone"/>
    <property type="evidence" value="ECO:0007669"/>
    <property type="project" value="TreeGrafter"/>
</dbReference>
<protein>
    <submittedName>
        <fullName evidence="1">(spotted green pufferfish) hypothetical protein</fullName>
    </submittedName>
</protein>
<name>Q4RSZ2_TETNG</name>
<proteinExistence type="predicted"/>
<dbReference type="KEGG" id="tng:GSTEN00029490G001"/>
<dbReference type="PANTHER" id="PTHR14611">
    <property type="entry name" value="TECTONIC FAMILY MEMBER"/>
    <property type="match status" value="1"/>
</dbReference>
<dbReference type="OrthoDB" id="9282501at2759"/>